<feature type="non-terminal residue" evidence="1">
    <location>
        <position position="1"/>
    </location>
</feature>
<keyword evidence="2" id="KW-1185">Reference proteome</keyword>
<dbReference type="Proteomes" id="UP000595437">
    <property type="component" value="Chromosome 9"/>
</dbReference>
<protein>
    <submittedName>
        <fullName evidence="1">Uncharacterized protein</fullName>
    </submittedName>
</protein>
<evidence type="ECO:0000313" key="1">
    <source>
        <dbReference type="EMBL" id="QQP40524.1"/>
    </source>
</evidence>
<proteinExistence type="predicted"/>
<accession>A0A7T8JZU8</accession>
<organism evidence="1 2">
    <name type="scientific">Caligus rogercresseyi</name>
    <name type="common">Sea louse</name>
    <dbReference type="NCBI Taxonomy" id="217165"/>
    <lineage>
        <taxon>Eukaryota</taxon>
        <taxon>Metazoa</taxon>
        <taxon>Ecdysozoa</taxon>
        <taxon>Arthropoda</taxon>
        <taxon>Crustacea</taxon>
        <taxon>Multicrustacea</taxon>
        <taxon>Hexanauplia</taxon>
        <taxon>Copepoda</taxon>
        <taxon>Siphonostomatoida</taxon>
        <taxon>Caligidae</taxon>
        <taxon>Caligus</taxon>
    </lineage>
</organism>
<sequence length="67" mass="7667">STGQHNGILGLQMDPRQWIFRFWLYQMLHTELRLNDQLALRLLQDTLGIFLGYKCMANGSSGLAVTN</sequence>
<gene>
    <name evidence="1" type="ORF">FKW44_014594</name>
</gene>
<reference evidence="2" key="1">
    <citation type="submission" date="2021-01" db="EMBL/GenBank/DDBJ databases">
        <title>Caligus Genome Assembly.</title>
        <authorList>
            <person name="Gallardo-Escarate C."/>
        </authorList>
    </citation>
    <scope>NUCLEOTIDE SEQUENCE [LARGE SCALE GENOMIC DNA]</scope>
</reference>
<evidence type="ECO:0000313" key="2">
    <source>
        <dbReference type="Proteomes" id="UP000595437"/>
    </source>
</evidence>
<dbReference type="EMBL" id="CP045898">
    <property type="protein sequence ID" value="QQP40524.1"/>
    <property type="molecule type" value="Genomic_DNA"/>
</dbReference>
<dbReference type="AlphaFoldDB" id="A0A7T8JZU8"/>
<name>A0A7T8JZU8_CALRO</name>